<evidence type="ECO:0000313" key="2">
    <source>
        <dbReference type="Proteomes" id="UP000033636"/>
    </source>
</evidence>
<accession>A0ACC6UYZ3</accession>
<proteinExistence type="predicted"/>
<comment type="caution">
    <text evidence="1">The sequence shown here is derived from an EMBL/GenBank/DDBJ whole genome shotgun (WGS) entry which is preliminary data.</text>
</comment>
<name>A0ACC6UYZ3_9CREN</name>
<evidence type="ECO:0000313" key="1">
    <source>
        <dbReference type="EMBL" id="MFB6489918.1"/>
    </source>
</evidence>
<reference evidence="1" key="1">
    <citation type="submission" date="2024-07" db="EMBL/GenBank/DDBJ databases">
        <title>Metagenome and Metagenome-Assembled Genomes of Archaea from a hot spring from the geothermal field of Los Azufres, Mexico.</title>
        <authorList>
            <person name="Marin-Paredes R."/>
            <person name="Martinez-Romero E."/>
            <person name="Servin-Garciduenas L.E."/>
        </authorList>
    </citation>
    <scope>NUCLEOTIDE SEQUENCE</scope>
</reference>
<dbReference type="EMBL" id="JZWT02000003">
    <property type="protein sequence ID" value="MFB6489918.1"/>
    <property type="molecule type" value="Genomic_DNA"/>
</dbReference>
<sequence length="62" mass="7279">MSEGKKLPRAALWYQYDYEKGAIKFLRRLCPRCGSVMAYHKEPVPRWHCGKCGMTIFERGAR</sequence>
<keyword evidence="1" id="KW-0687">Ribonucleoprotein</keyword>
<protein>
    <submittedName>
        <fullName evidence="1">30S ribosomal protein S27ae</fullName>
    </submittedName>
</protein>
<dbReference type="Proteomes" id="UP000033636">
    <property type="component" value="Unassembled WGS sequence"/>
</dbReference>
<keyword evidence="1" id="KW-0689">Ribosomal protein</keyword>
<organism evidence="1 2">
    <name type="scientific">Thermoproteus sp. AZ2</name>
    <dbReference type="NCBI Taxonomy" id="1609232"/>
    <lineage>
        <taxon>Archaea</taxon>
        <taxon>Thermoproteota</taxon>
        <taxon>Thermoprotei</taxon>
        <taxon>Thermoproteales</taxon>
        <taxon>Thermoproteaceae</taxon>
        <taxon>Thermoproteus</taxon>
    </lineage>
</organism>
<gene>
    <name evidence="1" type="ORF">TU35_001510</name>
</gene>